<dbReference type="AlphaFoldDB" id="A0A9P4N986"/>
<keyword evidence="2" id="KW-1185">Reference proteome</keyword>
<dbReference type="Proteomes" id="UP000800093">
    <property type="component" value="Unassembled WGS sequence"/>
</dbReference>
<name>A0A9P4N986_9PLEO</name>
<feature type="non-terminal residue" evidence="1">
    <location>
        <position position="90"/>
    </location>
</feature>
<protein>
    <submittedName>
        <fullName evidence="1">Uncharacterized protein</fullName>
    </submittedName>
</protein>
<evidence type="ECO:0000313" key="1">
    <source>
        <dbReference type="EMBL" id="KAF2268736.1"/>
    </source>
</evidence>
<proteinExistence type="predicted"/>
<organism evidence="1 2">
    <name type="scientific">Lojkania enalia</name>
    <dbReference type="NCBI Taxonomy" id="147567"/>
    <lineage>
        <taxon>Eukaryota</taxon>
        <taxon>Fungi</taxon>
        <taxon>Dikarya</taxon>
        <taxon>Ascomycota</taxon>
        <taxon>Pezizomycotina</taxon>
        <taxon>Dothideomycetes</taxon>
        <taxon>Pleosporomycetidae</taxon>
        <taxon>Pleosporales</taxon>
        <taxon>Pleosporales incertae sedis</taxon>
        <taxon>Lojkania</taxon>
    </lineage>
</organism>
<sequence>MTLFRWEDTPSLRHHCGFCSRPLSHPGSKQSCLGVHAEPCSRFHQALFMRGHSHDCMACNGMDEAHYKRHIEIAETLRGLYDSCGLPSSI</sequence>
<reference evidence="2" key="1">
    <citation type="journal article" date="2020" name="Stud. Mycol.">
        <title>101 Dothideomycetes genomes: A test case for predicting lifestyles and emergence of pathogens.</title>
        <authorList>
            <person name="Haridas S."/>
            <person name="Albert R."/>
            <person name="Binder M."/>
            <person name="Bloem J."/>
            <person name="LaButti K."/>
            <person name="Salamov A."/>
            <person name="Andreopoulos B."/>
            <person name="Baker S."/>
            <person name="Barry K."/>
            <person name="Bills G."/>
            <person name="Bluhm B."/>
            <person name="Cannon C."/>
            <person name="Castanera R."/>
            <person name="Culley D."/>
            <person name="Daum C."/>
            <person name="Ezra D."/>
            <person name="Gonzalez J."/>
            <person name="Henrissat B."/>
            <person name="Kuo A."/>
            <person name="Liang C."/>
            <person name="Lipzen A."/>
            <person name="Lutzoni F."/>
            <person name="Magnuson J."/>
            <person name="Mondo S."/>
            <person name="Nolan M."/>
            <person name="Ohm R."/>
            <person name="Pangilinan J."/>
            <person name="Park H.-J."/>
            <person name="Ramirez L."/>
            <person name="Alfaro M."/>
            <person name="Sun H."/>
            <person name="Tritt A."/>
            <person name="Yoshinaga Y."/>
            <person name="Zwiers L.-H."/>
            <person name="Turgeon B."/>
            <person name="Goodwin S."/>
            <person name="Spatafora J."/>
            <person name="Crous P."/>
            <person name="Grigoriev I."/>
        </authorList>
    </citation>
    <scope>NUCLEOTIDE SEQUENCE [LARGE SCALE GENOMIC DNA]</scope>
    <source>
        <strain evidence="2">CBS 304.66</strain>
    </source>
</reference>
<dbReference type="OrthoDB" id="3642840at2759"/>
<comment type="caution">
    <text evidence="1">The sequence shown here is derived from an EMBL/GenBank/DDBJ whole genome shotgun (WGS) entry which is preliminary data.</text>
</comment>
<accession>A0A9P4N986</accession>
<gene>
    <name evidence="1" type="ORF">CC78DRAFT_509900</name>
</gene>
<evidence type="ECO:0000313" key="2">
    <source>
        <dbReference type="Proteomes" id="UP000800093"/>
    </source>
</evidence>
<dbReference type="EMBL" id="ML986585">
    <property type="protein sequence ID" value="KAF2268736.1"/>
    <property type="molecule type" value="Genomic_DNA"/>
</dbReference>